<dbReference type="EMBL" id="JBHSQB010000020">
    <property type="protein sequence ID" value="MFC6098260.1"/>
    <property type="molecule type" value="Genomic_DNA"/>
</dbReference>
<dbReference type="Pfam" id="PF00248">
    <property type="entry name" value="Aldo_ket_red"/>
    <property type="match status" value="1"/>
</dbReference>
<accession>A0ABW1PRH8</accession>
<name>A0ABW1PRH8_9FLAO</name>
<sequence>MSTRRDFLNKAGMGIAAASLSPFISDAFGMPLNSDKSENPSIINTIITDPSNNKERYRPPFKIGMGGVALGNGFKETSDEQALQTMQGAWDEGIRYFDTSPWYGLGMSERRMGNFLHGKNPDDYVISTKVGRLMHADANFKHDMWKGRLNFNYKYDYTAEGARRSIEDSLLRLGIPSLDIVFIHDLSPDNKDLGAKWLDYFKIAQNGAMKELTKMREEGLIKAWGLGVNTIEPALKTLEVADPDIFLSATQYSMIKHKDDLNTLFPACEKRGVSIVVGAPLNAGFLAGVERYDYSGTLPKEHLDKREKIKKVAKAHNVDLRTAALQFTAAPKVVAATIPGARTAQQVKENAESMKVKIPADFWKELKKEKLIEENAPV</sequence>
<organism evidence="2 3">
    <name type="scientific">Flavobacterium qiangtangense</name>
    <dbReference type="NCBI Taxonomy" id="1442595"/>
    <lineage>
        <taxon>Bacteria</taxon>
        <taxon>Pseudomonadati</taxon>
        <taxon>Bacteroidota</taxon>
        <taxon>Flavobacteriia</taxon>
        <taxon>Flavobacteriales</taxon>
        <taxon>Flavobacteriaceae</taxon>
        <taxon>Flavobacterium</taxon>
    </lineage>
</organism>
<dbReference type="CDD" id="cd19152">
    <property type="entry name" value="AKR_AKR15A"/>
    <property type="match status" value="1"/>
</dbReference>
<reference evidence="3" key="1">
    <citation type="journal article" date="2019" name="Int. J. Syst. Evol. Microbiol.">
        <title>The Global Catalogue of Microorganisms (GCM) 10K type strain sequencing project: providing services to taxonomists for standard genome sequencing and annotation.</title>
        <authorList>
            <consortium name="The Broad Institute Genomics Platform"/>
            <consortium name="The Broad Institute Genome Sequencing Center for Infectious Disease"/>
            <person name="Wu L."/>
            <person name="Ma J."/>
        </authorList>
    </citation>
    <scope>NUCLEOTIDE SEQUENCE [LARGE SCALE GENOMIC DNA]</scope>
    <source>
        <strain evidence="3">CCUG 49679</strain>
    </source>
</reference>
<dbReference type="PANTHER" id="PTHR42686">
    <property type="entry name" value="GH17980P-RELATED"/>
    <property type="match status" value="1"/>
</dbReference>
<dbReference type="PANTHER" id="PTHR42686:SF1">
    <property type="entry name" value="GH17980P-RELATED"/>
    <property type="match status" value="1"/>
</dbReference>
<protein>
    <submittedName>
        <fullName evidence="2">Aldo/keto reductase</fullName>
    </submittedName>
</protein>
<gene>
    <name evidence="2" type="ORF">ACFPVY_16535</name>
</gene>
<dbReference type="InterPro" id="IPR023210">
    <property type="entry name" value="NADP_OxRdtase_dom"/>
</dbReference>
<dbReference type="PROSITE" id="PS51318">
    <property type="entry name" value="TAT"/>
    <property type="match status" value="1"/>
</dbReference>
<dbReference type="InterPro" id="IPR006311">
    <property type="entry name" value="TAT_signal"/>
</dbReference>
<dbReference type="SUPFAM" id="SSF51430">
    <property type="entry name" value="NAD(P)-linked oxidoreductase"/>
    <property type="match status" value="1"/>
</dbReference>
<dbReference type="InterPro" id="IPR020471">
    <property type="entry name" value="AKR"/>
</dbReference>
<dbReference type="RefSeq" id="WP_379793266.1">
    <property type="nucleotide sequence ID" value="NZ_JBHSQB010000020.1"/>
</dbReference>
<dbReference type="InterPro" id="IPR036812">
    <property type="entry name" value="NAD(P)_OxRdtase_dom_sf"/>
</dbReference>
<evidence type="ECO:0000259" key="1">
    <source>
        <dbReference type="Pfam" id="PF00248"/>
    </source>
</evidence>
<evidence type="ECO:0000313" key="2">
    <source>
        <dbReference type="EMBL" id="MFC6098260.1"/>
    </source>
</evidence>
<evidence type="ECO:0000313" key="3">
    <source>
        <dbReference type="Proteomes" id="UP001596287"/>
    </source>
</evidence>
<feature type="domain" description="NADP-dependent oxidoreductase" evidence="1">
    <location>
        <begin position="62"/>
        <end position="368"/>
    </location>
</feature>
<proteinExistence type="predicted"/>
<dbReference type="Proteomes" id="UP001596287">
    <property type="component" value="Unassembled WGS sequence"/>
</dbReference>
<dbReference type="Gene3D" id="3.20.20.100">
    <property type="entry name" value="NADP-dependent oxidoreductase domain"/>
    <property type="match status" value="1"/>
</dbReference>
<keyword evidence="3" id="KW-1185">Reference proteome</keyword>
<comment type="caution">
    <text evidence="2">The sequence shown here is derived from an EMBL/GenBank/DDBJ whole genome shotgun (WGS) entry which is preliminary data.</text>
</comment>